<dbReference type="PROSITE" id="PS01127">
    <property type="entry name" value="EF_TS_2"/>
    <property type="match status" value="1"/>
</dbReference>
<comment type="caution">
    <text evidence="11">The sequence shown here is derived from an EMBL/GenBank/DDBJ whole genome shotgun (WGS) entry which is preliminary data.</text>
</comment>
<keyword evidence="4 7" id="KW-0251">Elongation factor</keyword>
<dbReference type="GO" id="GO:0005737">
    <property type="term" value="C:cytoplasm"/>
    <property type="evidence" value="ECO:0007669"/>
    <property type="project" value="UniProtKB-SubCell"/>
</dbReference>
<name>A0A1A9QEA9_9MOLU</name>
<evidence type="ECO:0000256" key="7">
    <source>
        <dbReference type="HAMAP-Rule" id="MF_00050"/>
    </source>
</evidence>
<dbReference type="SUPFAM" id="SSF46934">
    <property type="entry name" value="UBA-like"/>
    <property type="match status" value="1"/>
</dbReference>
<dbReference type="PANTHER" id="PTHR11741:SF0">
    <property type="entry name" value="ELONGATION FACTOR TS, MITOCHONDRIAL"/>
    <property type="match status" value="1"/>
</dbReference>
<keyword evidence="5 7" id="KW-0648">Protein biosynthesis</keyword>
<keyword evidence="12" id="KW-1185">Reference proteome</keyword>
<dbReference type="Proteomes" id="UP000077623">
    <property type="component" value="Unassembled WGS sequence"/>
</dbReference>
<dbReference type="Gene3D" id="1.10.8.10">
    <property type="entry name" value="DNA helicase RuvA subunit, C-terminal domain"/>
    <property type="match status" value="1"/>
</dbReference>
<keyword evidence="3 7" id="KW-0963">Cytoplasm</keyword>
<evidence type="ECO:0000256" key="9">
    <source>
        <dbReference type="RuleBase" id="RU000643"/>
    </source>
</evidence>
<comment type="function">
    <text evidence="6 7 8">Associates with the EF-Tu.GDP complex and induces the exchange of GDP to GTP. It remains bound to the aminoacyl-tRNA.EF-Tu.GTP complex up to the GTP hydrolysis stage on the ribosome.</text>
</comment>
<dbReference type="STRING" id="432608.A6V39_02790"/>
<dbReference type="CDD" id="cd14275">
    <property type="entry name" value="UBA_EF-Ts"/>
    <property type="match status" value="1"/>
</dbReference>
<dbReference type="NCBIfam" id="TIGR00116">
    <property type="entry name" value="tsf"/>
    <property type="match status" value="1"/>
</dbReference>
<comment type="subcellular location">
    <subcellularLocation>
        <location evidence="7 9">Cytoplasm</location>
    </subcellularLocation>
</comment>
<feature type="domain" description="Translation elongation factor EFTs/EF1B dimerisation" evidence="10">
    <location>
        <begin position="72"/>
        <end position="275"/>
    </location>
</feature>
<gene>
    <name evidence="7" type="primary">tsf</name>
    <name evidence="11" type="ORF">A6V39_02790</name>
</gene>
<reference evidence="12" key="1">
    <citation type="submission" date="2016-04" db="EMBL/GenBank/DDBJ databases">
        <authorList>
            <person name="Quiroz-Castaneda R.E."/>
            <person name="Martinez-Ocampo F."/>
        </authorList>
    </citation>
    <scope>NUCLEOTIDE SEQUENCE [LARGE SCALE GENOMIC DNA]</scope>
    <source>
        <strain evidence="12">INIFAP01</strain>
    </source>
</reference>
<organism evidence="11 12">
    <name type="scientific">Candidatus Mycoplasma haematobovis</name>
    <dbReference type="NCBI Taxonomy" id="432608"/>
    <lineage>
        <taxon>Bacteria</taxon>
        <taxon>Bacillati</taxon>
        <taxon>Mycoplasmatota</taxon>
        <taxon>Mollicutes</taxon>
        <taxon>Mycoplasmataceae</taxon>
        <taxon>Mycoplasma</taxon>
    </lineage>
</organism>
<accession>A0A1A9QEA9</accession>
<dbReference type="HAMAP" id="MF_00050">
    <property type="entry name" value="EF_Ts"/>
    <property type="match status" value="1"/>
</dbReference>
<dbReference type="PANTHER" id="PTHR11741">
    <property type="entry name" value="ELONGATION FACTOR TS"/>
    <property type="match status" value="1"/>
</dbReference>
<evidence type="ECO:0000256" key="3">
    <source>
        <dbReference type="ARBA" id="ARBA00022490"/>
    </source>
</evidence>
<evidence type="ECO:0000256" key="5">
    <source>
        <dbReference type="ARBA" id="ARBA00022917"/>
    </source>
</evidence>
<dbReference type="InterPro" id="IPR001816">
    <property type="entry name" value="Transl_elong_EFTs/EF1B"/>
</dbReference>
<evidence type="ECO:0000256" key="8">
    <source>
        <dbReference type="RuleBase" id="RU000642"/>
    </source>
</evidence>
<dbReference type="EMBL" id="LWUJ01000011">
    <property type="protein sequence ID" value="OAL10341.1"/>
    <property type="molecule type" value="Genomic_DNA"/>
</dbReference>
<dbReference type="InterPro" id="IPR014039">
    <property type="entry name" value="Transl_elong_EFTs/EF1B_dimer"/>
</dbReference>
<proteinExistence type="inferred from homology"/>
<dbReference type="Gene3D" id="3.30.479.20">
    <property type="entry name" value="Elongation factor Ts, dimerisation domain"/>
    <property type="match status" value="2"/>
</dbReference>
<dbReference type="Pfam" id="PF00889">
    <property type="entry name" value="EF_TS"/>
    <property type="match status" value="1"/>
</dbReference>
<dbReference type="RefSeq" id="WP_187150184.1">
    <property type="nucleotide sequence ID" value="NZ_LWUJ01000011.1"/>
</dbReference>
<dbReference type="Gene3D" id="1.10.286.20">
    <property type="match status" value="1"/>
</dbReference>
<evidence type="ECO:0000256" key="4">
    <source>
        <dbReference type="ARBA" id="ARBA00022768"/>
    </source>
</evidence>
<dbReference type="SUPFAM" id="SSF54713">
    <property type="entry name" value="Elongation factor Ts (EF-Ts), dimerisation domain"/>
    <property type="match status" value="1"/>
</dbReference>
<feature type="region of interest" description="Involved in Mg(2+) ion dislocation from EF-Tu" evidence="7">
    <location>
        <begin position="80"/>
        <end position="83"/>
    </location>
</feature>
<evidence type="ECO:0000256" key="2">
    <source>
        <dbReference type="ARBA" id="ARBA00016956"/>
    </source>
</evidence>
<evidence type="ECO:0000256" key="1">
    <source>
        <dbReference type="ARBA" id="ARBA00005532"/>
    </source>
</evidence>
<dbReference type="InterPro" id="IPR009060">
    <property type="entry name" value="UBA-like_sf"/>
</dbReference>
<evidence type="ECO:0000313" key="12">
    <source>
        <dbReference type="Proteomes" id="UP000077623"/>
    </source>
</evidence>
<dbReference type="FunFam" id="1.10.8.10:FF:000001">
    <property type="entry name" value="Elongation factor Ts"/>
    <property type="match status" value="1"/>
</dbReference>
<dbReference type="InterPro" id="IPR018101">
    <property type="entry name" value="Transl_elong_Ts_CS"/>
</dbReference>
<comment type="similarity">
    <text evidence="1 7 8">Belongs to the EF-Ts family.</text>
</comment>
<dbReference type="AlphaFoldDB" id="A0A1A9QEA9"/>
<evidence type="ECO:0000259" key="10">
    <source>
        <dbReference type="Pfam" id="PF00889"/>
    </source>
</evidence>
<evidence type="ECO:0000313" key="11">
    <source>
        <dbReference type="EMBL" id="OAL10341.1"/>
    </source>
</evidence>
<protein>
    <recommendedName>
        <fullName evidence="2 7">Elongation factor Ts</fullName>
        <shortName evidence="7">EF-Ts</shortName>
    </recommendedName>
</protein>
<dbReference type="InterPro" id="IPR036402">
    <property type="entry name" value="EF-Ts_dimer_sf"/>
</dbReference>
<evidence type="ECO:0000256" key="6">
    <source>
        <dbReference type="ARBA" id="ARBA00025453"/>
    </source>
</evidence>
<sequence>MAIDKDLILKLRGLSHAGFADCKKALEETNNDIQEAIKWLRKKGIAKATDKYALKDAKEGGTWVKKDENGIALIELNSETDFVANSEGFGTLANSIVNTILENKVDDLEAVKNLKLSSGESVSESCLHLSSITGEKIVLNRVKYVSVSAEETASCYRHTNGRISALLIFDKKFDEDLAFKLAVHYAANSPKFITADQVDERWVASEKEIILALLEKENKPAEYRDNIIEQRLKKTILKETLMEQDFLYDTSKKIKDVLKELGASIKIAMFFALGESR</sequence>
<dbReference type="GO" id="GO:0003746">
    <property type="term" value="F:translation elongation factor activity"/>
    <property type="evidence" value="ECO:0007669"/>
    <property type="project" value="UniProtKB-UniRule"/>
</dbReference>